<dbReference type="Gene3D" id="3.30.70.660">
    <property type="entry name" value="Pseudouridine synthase I, catalytic domain, C-terminal subdomain"/>
    <property type="match status" value="1"/>
</dbReference>
<dbReference type="Pfam" id="PF01416">
    <property type="entry name" value="PseudoU_synth_1"/>
    <property type="match status" value="1"/>
</dbReference>
<evidence type="ECO:0000256" key="11">
    <source>
        <dbReference type="ARBA" id="ARBA00053072"/>
    </source>
</evidence>
<evidence type="ECO:0000256" key="3">
    <source>
        <dbReference type="ARBA" id="ARBA00001947"/>
    </source>
</evidence>
<keyword evidence="6" id="KW-0507">mRNA processing</keyword>
<proteinExistence type="inferred from homology"/>
<dbReference type="Gene3D" id="3.40.50.300">
    <property type="entry name" value="P-loop containing nucleotide triphosphate hydrolases"/>
    <property type="match status" value="1"/>
</dbReference>
<keyword evidence="19" id="KW-1185">Reference proteome</keyword>
<keyword evidence="7" id="KW-0819">tRNA processing</keyword>
<evidence type="ECO:0000256" key="4">
    <source>
        <dbReference type="ARBA" id="ARBA00004123"/>
    </source>
</evidence>
<dbReference type="SUPFAM" id="SSF55120">
    <property type="entry name" value="Pseudouridine synthase"/>
    <property type="match status" value="1"/>
</dbReference>
<dbReference type="GO" id="GO:0006397">
    <property type="term" value="P:mRNA processing"/>
    <property type="evidence" value="ECO:0007669"/>
    <property type="project" value="UniProtKB-KW"/>
</dbReference>
<dbReference type="NCBIfam" id="TIGR00071">
    <property type="entry name" value="hisT_truA"/>
    <property type="match status" value="1"/>
</dbReference>
<keyword evidence="9" id="KW-0539">Nucleus</keyword>
<comment type="catalytic activity">
    <reaction evidence="1">
        <text>a uridine in mRNA = a pseudouridine in mRNA</text>
        <dbReference type="Rhea" id="RHEA:56644"/>
        <dbReference type="Rhea" id="RHEA-COMP:14658"/>
        <dbReference type="Rhea" id="RHEA-COMP:14659"/>
        <dbReference type="ChEBI" id="CHEBI:65314"/>
        <dbReference type="ChEBI" id="CHEBI:65315"/>
    </reaction>
</comment>
<protein>
    <recommendedName>
        <fullName evidence="12">tRNA pseudouridine synthase 1</fullName>
    </recommendedName>
    <alternativeName>
        <fullName evidence="13">tRNA pseudouridylate synthase 1</fullName>
    </alternativeName>
    <alternativeName>
        <fullName evidence="14">tRNA-uridine isomerase 1</fullName>
    </alternativeName>
</protein>
<evidence type="ECO:0000313" key="19">
    <source>
        <dbReference type="Proteomes" id="UP001306508"/>
    </source>
</evidence>
<dbReference type="InterPro" id="IPR027417">
    <property type="entry name" value="P-loop_NTPase"/>
</dbReference>
<evidence type="ECO:0000256" key="6">
    <source>
        <dbReference type="ARBA" id="ARBA00022664"/>
    </source>
</evidence>
<comment type="catalytic activity">
    <reaction evidence="10">
        <text>a uridine in tRNA = a pseudouridine in tRNA</text>
        <dbReference type="Rhea" id="RHEA:54572"/>
        <dbReference type="Rhea" id="RHEA-COMP:13339"/>
        <dbReference type="Rhea" id="RHEA-COMP:13934"/>
        <dbReference type="ChEBI" id="CHEBI:65314"/>
        <dbReference type="ChEBI" id="CHEBI:65315"/>
    </reaction>
</comment>
<evidence type="ECO:0000256" key="9">
    <source>
        <dbReference type="ARBA" id="ARBA00023242"/>
    </source>
</evidence>
<feature type="binding site" evidence="16">
    <location>
        <position position="130"/>
    </location>
    <ligand>
        <name>substrate</name>
    </ligand>
</feature>
<evidence type="ECO:0000256" key="2">
    <source>
        <dbReference type="ARBA" id="ARBA00001832"/>
    </source>
</evidence>
<evidence type="ECO:0000313" key="18">
    <source>
        <dbReference type="EMBL" id="KAK5780703.1"/>
    </source>
</evidence>
<keyword evidence="8" id="KW-0413">Isomerase</keyword>
<evidence type="ECO:0000256" key="8">
    <source>
        <dbReference type="ARBA" id="ARBA00023235"/>
    </source>
</evidence>
<evidence type="ECO:0000256" key="16">
    <source>
        <dbReference type="PIRSR" id="PIRSR641708-2"/>
    </source>
</evidence>
<dbReference type="PANTHER" id="PTHR11142">
    <property type="entry name" value="PSEUDOURIDYLATE SYNTHASE"/>
    <property type="match status" value="1"/>
</dbReference>
<comment type="subcellular location">
    <subcellularLocation>
        <location evidence="4">Nucleus</location>
    </subcellularLocation>
</comment>
<feature type="active site" description="Nucleophile" evidence="15">
    <location>
        <position position="67"/>
    </location>
</feature>
<gene>
    <name evidence="18" type="ORF">RI543_001825</name>
</gene>
<comment type="cofactor">
    <cofactor evidence="3">
        <name>Zn(2+)</name>
        <dbReference type="ChEBI" id="CHEBI:29105"/>
    </cofactor>
</comment>
<evidence type="ECO:0000256" key="15">
    <source>
        <dbReference type="PIRSR" id="PIRSR641708-1"/>
    </source>
</evidence>
<comment type="caution">
    <text evidence="18">The sequence shown here is derived from an EMBL/GenBank/DDBJ whole genome shotgun (WGS) entry which is preliminary data.</text>
</comment>
<dbReference type="PANTHER" id="PTHR11142:SF4">
    <property type="entry name" value="PSEUDOURIDYLATE SYNTHASE 1 HOMOLOG"/>
    <property type="match status" value="1"/>
</dbReference>
<dbReference type="GO" id="GO:1990481">
    <property type="term" value="P:mRNA pseudouridine synthesis"/>
    <property type="evidence" value="ECO:0007669"/>
    <property type="project" value="TreeGrafter"/>
</dbReference>
<dbReference type="FunFam" id="3.30.70.660:FF:000002">
    <property type="entry name" value="tRNA pseudouridine synthase"/>
    <property type="match status" value="1"/>
</dbReference>
<evidence type="ECO:0000256" key="14">
    <source>
        <dbReference type="ARBA" id="ARBA00080858"/>
    </source>
</evidence>
<dbReference type="InterPro" id="IPR019368">
    <property type="entry name" value="Ribosomal_mS29"/>
</dbReference>
<dbReference type="GO" id="GO:0031119">
    <property type="term" value="P:tRNA pseudouridine synthesis"/>
    <property type="evidence" value="ECO:0007669"/>
    <property type="project" value="InterPro"/>
</dbReference>
<dbReference type="GO" id="GO:0005634">
    <property type="term" value="C:nucleus"/>
    <property type="evidence" value="ECO:0007669"/>
    <property type="project" value="UniProtKB-SubCell"/>
</dbReference>
<dbReference type="EMBL" id="JAWIZZ010000040">
    <property type="protein sequence ID" value="KAK5780703.1"/>
    <property type="molecule type" value="Genomic_DNA"/>
</dbReference>
<dbReference type="InterPro" id="IPR041708">
    <property type="entry name" value="PUS1/PUS2-like"/>
</dbReference>
<dbReference type="GO" id="GO:0003723">
    <property type="term" value="F:RNA binding"/>
    <property type="evidence" value="ECO:0007669"/>
    <property type="project" value="InterPro"/>
</dbReference>
<reference evidence="19" key="1">
    <citation type="submission" date="2023-07" db="EMBL/GenBank/DDBJ databases">
        <title>A draft genome of Kazachstania heterogenica Y-27499.</title>
        <authorList>
            <person name="Donic C."/>
            <person name="Kralova J.S."/>
            <person name="Fidel L."/>
            <person name="Ben-Dor S."/>
            <person name="Jung S."/>
        </authorList>
    </citation>
    <scope>NUCLEOTIDE SEQUENCE [LARGE SCALE GENOMIC DNA]</scope>
    <source>
        <strain evidence="19">Y27499</strain>
    </source>
</reference>
<accession>A0AAN7WTG5</accession>
<dbReference type="GO" id="GO:0031120">
    <property type="term" value="P:snRNA pseudouridine synthesis"/>
    <property type="evidence" value="ECO:0007669"/>
    <property type="project" value="UniProtKB-ARBA"/>
</dbReference>
<dbReference type="InterPro" id="IPR020103">
    <property type="entry name" value="PsdUridine_synth_cat_dom_sf"/>
</dbReference>
<dbReference type="InterPro" id="IPR020095">
    <property type="entry name" value="PsdUridine_synth_TruA_C"/>
</dbReference>
<comment type="similarity">
    <text evidence="5">Belongs to the tRNA pseudouridine synthase TruA family.</text>
</comment>
<dbReference type="AlphaFoldDB" id="A0AAN7WTG5"/>
<dbReference type="Proteomes" id="UP001306508">
    <property type="component" value="Unassembled WGS sequence"/>
</dbReference>
<evidence type="ECO:0000256" key="12">
    <source>
        <dbReference type="ARBA" id="ARBA00073968"/>
    </source>
</evidence>
<organism evidence="18 19">
    <name type="scientific">Arxiozyma heterogenica</name>
    <dbReference type="NCBI Taxonomy" id="278026"/>
    <lineage>
        <taxon>Eukaryota</taxon>
        <taxon>Fungi</taxon>
        <taxon>Dikarya</taxon>
        <taxon>Ascomycota</taxon>
        <taxon>Saccharomycotina</taxon>
        <taxon>Saccharomycetes</taxon>
        <taxon>Saccharomycetales</taxon>
        <taxon>Saccharomycetaceae</taxon>
        <taxon>Arxiozyma</taxon>
    </lineage>
</organism>
<evidence type="ECO:0000256" key="10">
    <source>
        <dbReference type="ARBA" id="ARBA00036943"/>
    </source>
</evidence>
<dbReference type="InterPro" id="IPR001406">
    <property type="entry name" value="PsdUridine_synth_TruA"/>
</dbReference>
<sequence>MALSVGYCGDKYYGSQYNEHHEIDGTCIMRPTIEGEIFRALVKSELLSDINSNDFRKNGFQRTTRTDKGVHALANIISMKLMIPKNMDKTTKLYIIDKINDNLPEDIRVWNIQRVNKSFNARKACGWREYEYMIPTYMLMFSRKYLKDLLELYLNKTFSNEMEHNLVKLYPTLGIRCDKLEPKEIKDVNVSRLNDSIKIYLTAVQKELIKHRLSEDKYNQFKEILKRFQGTHSFHNYTSSKKRDVKPNSMRRQIVDISVSKPYNIDFDGYHGEWISIILKGQSFLLHQIRKMVSMGVMTLVNDLSSNYINSTFDSTQIYIPKAPSLGLILRETNFNSYNKKLKGIGYEPIITDPERGIISDGENEILKFKEKSIMNTNTGGTKLFSTSTIRLVAVSKNAAASKGKAKPQGYSKASSNYVKPTSKRITSTTLYKNWVDTMHTARLNKNAKEITLPIFNSIKIDQSINKVCDFSTNQLKCLHHLGSFKKNQYRELFSKPSSLIRRESIGKLIQNISNSNGNNSNRIIITGEPGVGKSTLLAQLHAYAVESKYLIINIPYPELFLNGRNDFFWDENLKSYVQPMYLKKLLSKILKANEHQLLSAISLQSDYKFSFTTLTGVQEIVLQKDNHTLLDLLKCKVNPSLRGTQFKIFLDEIYSQIEIPVLFTVDNVSRLLTSSYTAYRDTENRLIPTLKFQIASTIMNIVSGKIPFKNPQSSFVAAISGVDRTNRTLPVGLNKLEEDVYIRQYHYDPVYANLLKQGDVKEFHLSKMNKDEVKLLLDYYSQCDILPIRDIQDKDTEKLVDEKFFISGNGNPRELLKSITLAYR</sequence>
<dbReference type="Pfam" id="PF10236">
    <property type="entry name" value="DAP3"/>
    <property type="match status" value="1"/>
</dbReference>
<comment type="function">
    <text evidence="11">Formation of pseudouridine at positions 27 and 28 in the anticodon stem and loop of transfer RNAs; at positions 34 and 36 of intron-containing precursor tRNA(Ile) and at position 35 in the intron-containing tRNA(Tyr). Catalyzes pseudouridylation at position 44 in U2 snRNA. Also catalyzes pseudouridylation of mRNAs.</text>
</comment>
<dbReference type="Gene3D" id="3.30.70.580">
    <property type="entry name" value="Pseudouridine synthase I, catalytic domain, N-terminal subdomain"/>
    <property type="match status" value="1"/>
</dbReference>
<dbReference type="FunFam" id="3.30.70.580:FF:000002">
    <property type="entry name" value="tRNA pseudouridine synthase"/>
    <property type="match status" value="1"/>
</dbReference>
<evidence type="ECO:0000256" key="13">
    <source>
        <dbReference type="ARBA" id="ARBA00079072"/>
    </source>
</evidence>
<dbReference type="InterPro" id="IPR020094">
    <property type="entry name" value="TruA/RsuA/RluB/E/F_N"/>
</dbReference>
<name>A0AAN7WTG5_9SACH</name>
<evidence type="ECO:0000256" key="7">
    <source>
        <dbReference type="ARBA" id="ARBA00022694"/>
    </source>
</evidence>
<evidence type="ECO:0000256" key="5">
    <source>
        <dbReference type="ARBA" id="ARBA00009375"/>
    </source>
</evidence>
<evidence type="ECO:0000259" key="17">
    <source>
        <dbReference type="Pfam" id="PF01416"/>
    </source>
</evidence>
<dbReference type="GO" id="GO:0009982">
    <property type="term" value="F:pseudouridine synthase activity"/>
    <property type="evidence" value="ECO:0007669"/>
    <property type="project" value="InterPro"/>
</dbReference>
<dbReference type="SUPFAM" id="SSF52540">
    <property type="entry name" value="P-loop containing nucleoside triphosphate hydrolases"/>
    <property type="match status" value="1"/>
</dbReference>
<dbReference type="CDD" id="cd02568">
    <property type="entry name" value="PseudoU_synth_PUS1_PUS2"/>
    <property type="match status" value="1"/>
</dbReference>
<comment type="catalytic activity">
    <reaction evidence="2">
        <text>uridine in snRNA = pseudouridine in snRNA</text>
        <dbReference type="Rhea" id="RHEA:51124"/>
        <dbReference type="Rhea" id="RHEA-COMP:12891"/>
        <dbReference type="Rhea" id="RHEA-COMP:12892"/>
        <dbReference type="ChEBI" id="CHEBI:65314"/>
        <dbReference type="ChEBI" id="CHEBI:65315"/>
    </reaction>
</comment>
<dbReference type="InterPro" id="IPR020097">
    <property type="entry name" value="PsdUridine_synth_TruA_a/b_dom"/>
</dbReference>
<feature type="domain" description="Pseudouridine synthase I TruA alpha/beta" evidence="17">
    <location>
        <begin position="225"/>
        <end position="335"/>
    </location>
</feature>
<evidence type="ECO:0000256" key="1">
    <source>
        <dbReference type="ARBA" id="ARBA00001166"/>
    </source>
</evidence>